<evidence type="ECO:0000313" key="4">
    <source>
        <dbReference type="Proteomes" id="UP001142057"/>
    </source>
</evidence>
<feature type="signal peptide" evidence="1">
    <location>
        <begin position="1"/>
        <end position="20"/>
    </location>
</feature>
<accession>A0ABT2IEH8</accession>
<evidence type="ECO:0000259" key="2">
    <source>
        <dbReference type="Pfam" id="PF19404"/>
    </source>
</evidence>
<sequence length="1244" mass="139353">MKKVLILIYSVFINVIYAQTANSIIQNAVNNTAVMSPNAGALFRYSETPVSLFTGVPDITIPLYTIKEGDIEVPIFISYHSGGIKVNDEASSVGLGWSLNTGGMVSHIMAGANDFSTYGYYNIYPKSTSGYIGSVSGCPTPSWNNSTAVSSYYSNNFRLITDVNQSTLYPGYDFQPDLFLINLPGKTYRAYLDMLKTTKTDYPKFAIEGQPNIDFKIIPSTGYRPSSYGDYNFQIIDDAGLKYYFDQKEITRPNYTTAITGISEYLSKIEDTKGKNVKFFYSNLSLSNTWRLAGSKNTRVNFTYTQQVPSGSTAPNYNYYNNNWGATLYNKQRIDENYIQKIEFTNGKIEFVWEDREDIHNSKKLTSIKIYNNYKLVKQYDFNYDYLVANDNLNTTSIANWLVAPNNKILTHRLRLLGLTESLTNEKYSFDYNTSYSLPNKLSFSVDFWGYYNGQNNNDTFIPSPDKYVKGTNPFNVTSFNQDAAGYWYQLPAHQIPSPTTPIYDEEPNILYSYSADGKKYLSDRRASLNALAGILTAINYPTGAKTEFEYELNTFSNYPIQSLLDNSNTGIERDYSLGGGVRIKNIRTIEKSGATPLIKNYIYDELTNNGTKITSNGNLAEFPKFYEIENRCYEYQQTHVEGTILSNPSCSIQFLPSTYGQYPFRISVYEGTPTQGISTLTQKGAVGYSKVIEQMVGKGRTENYFVNNISGSCLTMIPRGKSYFIGNGDIIKQRYYDENNSLLKEIEYKYKFNHPDNLNTYFISGSILEPVNMFTGSDFAQQAYPPFGGLIHSYSISLYKSMLESTATKEYFPAGSGNYVETKSDITYNDRYLPSIQKITYPDNSFTETTYNYAKEKGNPLLIAKNIVGIPLETNTAQTNNGLTKIVSKTETIYPTVLPDSQVGNFAVPKYVKSQGLSDGSSSFTEVTFDKYDAIGNLLQYTTRDGTPVSVIWGYNSSLPIAKIAGAQYNDISPYVQSIITASNDDANNPLKEQTLLDAEDNLRKNINLTNYQISTYTHDPLIGVTSITPPSGIREYYKYDSTNRLEKTVDVNNKVLKEYKYRYANNSCVNCTNDEKSQVFTRTTCTGNTVGGSYTYIVPAGTYTSDVSKLAANQKALDDINSNGQNIANQSGACMPIVSCGFTFIINPQYSYSSTNTVNNTVNFYVSFSSYGIWQSWTGGINIGKVGASCAPSVNREITHNEGGRQWKVFIDTAGNCTLRLISGTVDASSSSPLNFMFQYQK</sequence>
<dbReference type="InterPro" id="IPR046020">
    <property type="entry name" value="DUF5977"/>
</dbReference>
<reference evidence="3" key="1">
    <citation type="submission" date="2022-08" db="EMBL/GenBank/DDBJ databases">
        <title>Chryseobacterium antibioticum,isolated from the rhizosphere soil of Pyrola in Tibet.</title>
        <authorList>
            <person name="Kan Y."/>
        </authorList>
    </citation>
    <scope>NUCLEOTIDE SEQUENCE</scope>
    <source>
        <strain evidence="3">Pc2-12</strain>
    </source>
</reference>
<feature type="chain" id="PRO_5047254591" evidence="1">
    <location>
        <begin position="21"/>
        <end position="1244"/>
    </location>
</feature>
<keyword evidence="1" id="KW-0732">Signal</keyword>
<dbReference type="Pfam" id="PF19404">
    <property type="entry name" value="DUF5977"/>
    <property type="match status" value="1"/>
</dbReference>
<comment type="caution">
    <text evidence="3">The sequence shown here is derived from an EMBL/GenBank/DDBJ whole genome shotgun (WGS) entry which is preliminary data.</text>
</comment>
<feature type="domain" description="DUF5977" evidence="2">
    <location>
        <begin position="1074"/>
        <end position="1136"/>
    </location>
</feature>
<proteinExistence type="predicted"/>
<dbReference type="RefSeq" id="WP_259828127.1">
    <property type="nucleotide sequence ID" value="NZ_JANZQH010000002.1"/>
</dbReference>
<protein>
    <submittedName>
        <fullName evidence="3">DUF5977 domain-containing protein</fullName>
    </submittedName>
</protein>
<organism evidence="3 4">
    <name type="scientific">Chryseobacterium pyrolae</name>
    <dbReference type="NCBI Taxonomy" id="2987481"/>
    <lineage>
        <taxon>Bacteria</taxon>
        <taxon>Pseudomonadati</taxon>
        <taxon>Bacteroidota</taxon>
        <taxon>Flavobacteriia</taxon>
        <taxon>Flavobacteriales</taxon>
        <taxon>Weeksellaceae</taxon>
        <taxon>Chryseobacterium group</taxon>
        <taxon>Chryseobacterium</taxon>
    </lineage>
</organism>
<dbReference type="Proteomes" id="UP001142057">
    <property type="component" value="Unassembled WGS sequence"/>
</dbReference>
<gene>
    <name evidence="3" type="ORF">NZD88_05710</name>
</gene>
<evidence type="ECO:0000256" key="1">
    <source>
        <dbReference type="SAM" id="SignalP"/>
    </source>
</evidence>
<name>A0ABT2IEH8_9FLAO</name>
<dbReference type="EMBL" id="JANZQH010000002">
    <property type="protein sequence ID" value="MCT2407050.1"/>
    <property type="molecule type" value="Genomic_DNA"/>
</dbReference>
<keyword evidence="4" id="KW-1185">Reference proteome</keyword>
<evidence type="ECO:0000313" key="3">
    <source>
        <dbReference type="EMBL" id="MCT2407050.1"/>
    </source>
</evidence>